<dbReference type="InterPro" id="IPR056018">
    <property type="entry name" value="DUF7597"/>
</dbReference>
<keyword evidence="3" id="KW-1185">Reference proteome</keyword>
<dbReference type="OrthoDB" id="721783at2759"/>
<dbReference type="EMBL" id="JAAALK010000283">
    <property type="protein sequence ID" value="KAG8074242.1"/>
    <property type="molecule type" value="Genomic_DNA"/>
</dbReference>
<proteinExistence type="predicted"/>
<evidence type="ECO:0000313" key="3">
    <source>
        <dbReference type="Proteomes" id="UP000729402"/>
    </source>
</evidence>
<reference evidence="2" key="1">
    <citation type="journal article" date="2021" name="bioRxiv">
        <title>Whole Genome Assembly and Annotation of Northern Wild Rice, Zizania palustris L., Supports a Whole Genome Duplication in the Zizania Genus.</title>
        <authorList>
            <person name="Haas M."/>
            <person name="Kono T."/>
            <person name="Macchietto M."/>
            <person name="Millas R."/>
            <person name="McGilp L."/>
            <person name="Shao M."/>
            <person name="Duquette J."/>
            <person name="Hirsch C.N."/>
            <person name="Kimball J."/>
        </authorList>
    </citation>
    <scope>NUCLEOTIDE SEQUENCE</scope>
    <source>
        <tissue evidence="2">Fresh leaf tissue</tissue>
    </source>
</reference>
<dbReference type="Pfam" id="PF24530">
    <property type="entry name" value="DUF7597"/>
    <property type="match status" value="1"/>
</dbReference>
<sequence>MDPLIYIPRGGTLIDRGGPHRKKRSVVSICGQHVKKNEEMAIAICEDNFTAWERHEFLMLIHHHLTQEMRRTFRLMAATHTPLMEKYFQVNQLGFSSGWTINCFRCLFTPPPFMSMRLRMNIYSVSQWLKKDSGTNGLSLQSTTCLRCPKLRRSSALRFRSVQNAMQEIVPIPLPPASPPRPPIRFFYSRRNRKAEDEIKKGKSVISPASAIASTSNAGKGKETLPLRPTLQDFMNVSIDNGKQYSELSFGQINFAATHYCGLTAKQVTVANLMTDDATNNMLLTVRASPTGDASNALN</sequence>
<reference evidence="2" key="2">
    <citation type="submission" date="2021-02" db="EMBL/GenBank/DDBJ databases">
        <authorList>
            <person name="Kimball J.A."/>
            <person name="Haas M.W."/>
            <person name="Macchietto M."/>
            <person name="Kono T."/>
            <person name="Duquette J."/>
            <person name="Shao M."/>
        </authorList>
    </citation>
    <scope>NUCLEOTIDE SEQUENCE</scope>
    <source>
        <tissue evidence="2">Fresh leaf tissue</tissue>
    </source>
</reference>
<evidence type="ECO:0000313" key="2">
    <source>
        <dbReference type="EMBL" id="KAG8074242.1"/>
    </source>
</evidence>
<dbReference type="Proteomes" id="UP000729402">
    <property type="component" value="Unassembled WGS sequence"/>
</dbReference>
<comment type="caution">
    <text evidence="2">The sequence shown here is derived from an EMBL/GenBank/DDBJ whole genome shotgun (WGS) entry which is preliminary data.</text>
</comment>
<organism evidence="2 3">
    <name type="scientific">Zizania palustris</name>
    <name type="common">Northern wild rice</name>
    <dbReference type="NCBI Taxonomy" id="103762"/>
    <lineage>
        <taxon>Eukaryota</taxon>
        <taxon>Viridiplantae</taxon>
        <taxon>Streptophyta</taxon>
        <taxon>Embryophyta</taxon>
        <taxon>Tracheophyta</taxon>
        <taxon>Spermatophyta</taxon>
        <taxon>Magnoliopsida</taxon>
        <taxon>Liliopsida</taxon>
        <taxon>Poales</taxon>
        <taxon>Poaceae</taxon>
        <taxon>BOP clade</taxon>
        <taxon>Oryzoideae</taxon>
        <taxon>Oryzeae</taxon>
        <taxon>Zizaniinae</taxon>
        <taxon>Zizania</taxon>
    </lineage>
</organism>
<protein>
    <recommendedName>
        <fullName evidence="1">DUF7597 domain-containing protein</fullName>
    </recommendedName>
</protein>
<name>A0A8J5SZU3_ZIZPA</name>
<feature type="domain" description="DUF7597" evidence="1">
    <location>
        <begin position="2"/>
        <end position="71"/>
    </location>
</feature>
<dbReference type="AlphaFoldDB" id="A0A8J5SZU3"/>
<evidence type="ECO:0000259" key="1">
    <source>
        <dbReference type="Pfam" id="PF24530"/>
    </source>
</evidence>
<accession>A0A8J5SZU3</accession>
<gene>
    <name evidence="2" type="ORF">GUJ93_ZPchr0006g42637</name>
</gene>